<evidence type="ECO:0000256" key="3">
    <source>
        <dbReference type="ARBA" id="ARBA00022695"/>
    </source>
</evidence>
<keyword evidence="7" id="KW-0378">Hydrolase</keyword>
<dbReference type="EMBL" id="VJMH01003872">
    <property type="protein sequence ID" value="KAF0704575.1"/>
    <property type="molecule type" value="Genomic_DNA"/>
</dbReference>
<sequence length="202" mass="22819">MHVVPLSHPRDDMEVCVFTDASDQFWGAVTTQVPPSDLDKPLEDQRHEPLAFISGTFDGASARWPIVEKEAYAVVESCKQLDYLIVRPGGFHLFTDHRNLVYMFNPRVSNGNLAKYQVDKLQRWALVMSTFPYTIECLPGRCHRLERPVESLGFHPVAHVRRLVHVVSPLQLAAFEWPTATSILKTQKASIEWGESNPPGVA</sequence>
<dbReference type="PANTHER" id="PTHR33064:SF37">
    <property type="entry name" value="RIBONUCLEASE H"/>
    <property type="match status" value="1"/>
</dbReference>
<dbReference type="AlphaFoldDB" id="A0A485KI54"/>
<dbReference type="EMBL" id="CAADRA010003884">
    <property type="protein sequence ID" value="VFT84240.1"/>
    <property type="molecule type" value="Genomic_DNA"/>
</dbReference>
<evidence type="ECO:0000256" key="6">
    <source>
        <dbReference type="ARBA" id="ARBA00022759"/>
    </source>
</evidence>
<keyword evidence="12" id="KW-1185">Reference proteome</keyword>
<evidence type="ECO:0000256" key="4">
    <source>
        <dbReference type="ARBA" id="ARBA00022722"/>
    </source>
</evidence>
<accession>A0A485KI54</accession>
<keyword evidence="3" id="KW-0548">Nucleotidyltransferase</keyword>
<protein>
    <submittedName>
        <fullName evidence="11">Aste57867_7321 protein</fullName>
    </submittedName>
</protein>
<name>A0A485KI54_9STRA</name>
<reference evidence="11 12" key="1">
    <citation type="submission" date="2019-03" db="EMBL/GenBank/DDBJ databases">
        <authorList>
            <person name="Gaulin E."/>
            <person name="Dumas B."/>
        </authorList>
    </citation>
    <scope>NUCLEOTIDE SEQUENCE [LARGE SCALE GENOMIC DNA]</scope>
    <source>
        <strain evidence="11">CBS 568.67</strain>
    </source>
</reference>
<reference evidence="10" key="2">
    <citation type="submission" date="2019-06" db="EMBL/GenBank/DDBJ databases">
        <title>Genomics analysis of Aphanomyces spp. identifies a new class of oomycete effector associated with host adaptation.</title>
        <authorList>
            <person name="Gaulin E."/>
        </authorList>
    </citation>
    <scope>NUCLEOTIDE SEQUENCE</scope>
    <source>
        <strain evidence="10">CBS 578.67</strain>
    </source>
</reference>
<organism evidence="11 12">
    <name type="scientific">Aphanomyces stellatus</name>
    <dbReference type="NCBI Taxonomy" id="120398"/>
    <lineage>
        <taxon>Eukaryota</taxon>
        <taxon>Sar</taxon>
        <taxon>Stramenopiles</taxon>
        <taxon>Oomycota</taxon>
        <taxon>Saprolegniomycetes</taxon>
        <taxon>Saprolegniales</taxon>
        <taxon>Verrucalvaceae</taxon>
        <taxon>Aphanomyces</taxon>
    </lineage>
</organism>
<dbReference type="InterPro" id="IPR041373">
    <property type="entry name" value="RT_RNaseH"/>
</dbReference>
<dbReference type="CDD" id="cd09274">
    <property type="entry name" value="RNase_HI_RT_Ty3"/>
    <property type="match status" value="1"/>
</dbReference>
<proteinExistence type="predicted"/>
<keyword evidence="2" id="KW-0808">Transferase</keyword>
<evidence type="ECO:0000313" key="12">
    <source>
        <dbReference type="Proteomes" id="UP000332933"/>
    </source>
</evidence>
<dbReference type="Pfam" id="PF17917">
    <property type="entry name" value="RT_RNaseH"/>
    <property type="match status" value="1"/>
</dbReference>
<dbReference type="GO" id="GO:0004190">
    <property type="term" value="F:aspartic-type endopeptidase activity"/>
    <property type="evidence" value="ECO:0007669"/>
    <property type="project" value="UniProtKB-KW"/>
</dbReference>
<keyword evidence="6" id="KW-0255">Endonuclease</keyword>
<dbReference type="GO" id="GO:0006508">
    <property type="term" value="P:proteolysis"/>
    <property type="evidence" value="ECO:0007669"/>
    <property type="project" value="UniProtKB-KW"/>
</dbReference>
<dbReference type="OrthoDB" id="121379at2759"/>
<evidence type="ECO:0000256" key="2">
    <source>
        <dbReference type="ARBA" id="ARBA00022679"/>
    </source>
</evidence>
<dbReference type="InterPro" id="IPR051320">
    <property type="entry name" value="Viral_Replic_Matur_Polypro"/>
</dbReference>
<gene>
    <name evidence="11" type="primary">Aste57867_7321</name>
    <name evidence="10" type="ORF">As57867_007295</name>
    <name evidence="11" type="ORF">ASTE57867_7321</name>
</gene>
<dbReference type="SUPFAM" id="SSF56672">
    <property type="entry name" value="DNA/RNA polymerases"/>
    <property type="match status" value="1"/>
</dbReference>
<dbReference type="Proteomes" id="UP000332933">
    <property type="component" value="Unassembled WGS sequence"/>
</dbReference>
<evidence type="ECO:0000256" key="1">
    <source>
        <dbReference type="ARBA" id="ARBA00022670"/>
    </source>
</evidence>
<evidence type="ECO:0000259" key="9">
    <source>
        <dbReference type="Pfam" id="PF17917"/>
    </source>
</evidence>
<dbReference type="InterPro" id="IPR043502">
    <property type="entry name" value="DNA/RNA_pol_sf"/>
</dbReference>
<keyword evidence="5" id="KW-0064">Aspartyl protease</keyword>
<keyword evidence="4" id="KW-0540">Nuclease</keyword>
<dbReference type="GO" id="GO:0004519">
    <property type="term" value="F:endonuclease activity"/>
    <property type="evidence" value="ECO:0007669"/>
    <property type="project" value="UniProtKB-KW"/>
</dbReference>
<keyword evidence="8" id="KW-0695">RNA-directed DNA polymerase</keyword>
<dbReference type="GO" id="GO:0003964">
    <property type="term" value="F:RNA-directed DNA polymerase activity"/>
    <property type="evidence" value="ECO:0007669"/>
    <property type="project" value="UniProtKB-KW"/>
</dbReference>
<dbReference type="PANTHER" id="PTHR33064">
    <property type="entry name" value="POL PROTEIN"/>
    <property type="match status" value="1"/>
</dbReference>
<feature type="domain" description="Reverse transcriptase RNase H-like" evidence="9">
    <location>
        <begin position="14"/>
        <end position="129"/>
    </location>
</feature>
<evidence type="ECO:0000313" key="11">
    <source>
        <dbReference type="EMBL" id="VFT84240.1"/>
    </source>
</evidence>
<evidence type="ECO:0000256" key="7">
    <source>
        <dbReference type="ARBA" id="ARBA00022801"/>
    </source>
</evidence>
<evidence type="ECO:0000256" key="8">
    <source>
        <dbReference type="ARBA" id="ARBA00022918"/>
    </source>
</evidence>
<keyword evidence="1" id="KW-0645">Protease</keyword>
<evidence type="ECO:0000313" key="10">
    <source>
        <dbReference type="EMBL" id="KAF0704575.1"/>
    </source>
</evidence>
<evidence type="ECO:0000256" key="5">
    <source>
        <dbReference type="ARBA" id="ARBA00022750"/>
    </source>
</evidence>